<reference evidence="1" key="1">
    <citation type="journal article" date="2021" name="Proc. Natl. Acad. Sci. U.S.A.">
        <title>A Catalog of Tens of Thousands of Viruses from Human Metagenomes Reveals Hidden Associations with Chronic Diseases.</title>
        <authorList>
            <person name="Tisza M.J."/>
            <person name="Buck C.B."/>
        </authorList>
    </citation>
    <scope>NUCLEOTIDE SEQUENCE</scope>
    <source>
        <strain evidence="1">CtWhl2</strain>
    </source>
</reference>
<sequence length="44" mass="5146">MKDDHSKRRGTSLRVKPLKLLFDMLTRTLLAWRGMHLTAFHVPA</sequence>
<name>A0A8S5SC69_9CAUD</name>
<proteinExistence type="predicted"/>
<protein>
    <submittedName>
        <fullName evidence="1">Uncharacterized protein</fullName>
    </submittedName>
</protein>
<dbReference type="EMBL" id="BK032568">
    <property type="protein sequence ID" value="DAF48427.1"/>
    <property type="molecule type" value="Genomic_DNA"/>
</dbReference>
<evidence type="ECO:0000313" key="1">
    <source>
        <dbReference type="EMBL" id="DAF48427.1"/>
    </source>
</evidence>
<accession>A0A8S5SC69</accession>
<organism evidence="1">
    <name type="scientific">Siphoviridae sp. ctWhl2</name>
    <dbReference type="NCBI Taxonomy" id="2827885"/>
    <lineage>
        <taxon>Viruses</taxon>
        <taxon>Duplodnaviria</taxon>
        <taxon>Heunggongvirae</taxon>
        <taxon>Uroviricota</taxon>
        <taxon>Caudoviricetes</taxon>
    </lineage>
</organism>